<dbReference type="EMBL" id="CAXAMM010013143">
    <property type="protein sequence ID" value="CAK9030605.1"/>
    <property type="molecule type" value="Genomic_DNA"/>
</dbReference>
<protein>
    <submittedName>
        <fullName evidence="2">Metabotropic glutamate receptor 8</fullName>
    </submittedName>
</protein>
<feature type="non-terminal residue" evidence="2">
    <location>
        <position position="81"/>
    </location>
</feature>
<keyword evidence="2" id="KW-0675">Receptor</keyword>
<evidence type="ECO:0000313" key="3">
    <source>
        <dbReference type="Proteomes" id="UP001642464"/>
    </source>
</evidence>
<reference evidence="2 3" key="1">
    <citation type="submission" date="2024-02" db="EMBL/GenBank/DDBJ databases">
        <authorList>
            <person name="Chen Y."/>
            <person name="Shah S."/>
            <person name="Dougan E. K."/>
            <person name="Thang M."/>
            <person name="Chan C."/>
        </authorList>
    </citation>
    <scope>NUCLEOTIDE SEQUENCE [LARGE SCALE GENOMIC DNA]</scope>
</reference>
<evidence type="ECO:0000313" key="1">
    <source>
        <dbReference type="EMBL" id="CAK9030540.1"/>
    </source>
</evidence>
<accession>A0ABP0KWJ1</accession>
<gene>
    <name evidence="1" type="ORF">SCF082_LOCUS19248</name>
    <name evidence="2" type="ORF">SCF082_LOCUS19271</name>
</gene>
<dbReference type="EMBL" id="CAXAMM010013120">
    <property type="protein sequence ID" value="CAK9030540.1"/>
    <property type="molecule type" value="Genomic_DNA"/>
</dbReference>
<comment type="caution">
    <text evidence="2">The sequence shown here is derived from an EMBL/GenBank/DDBJ whole genome shotgun (WGS) entry which is preliminary data.</text>
</comment>
<evidence type="ECO:0000313" key="2">
    <source>
        <dbReference type="EMBL" id="CAK9030605.1"/>
    </source>
</evidence>
<sequence length="81" mass="9269">MKFFRPNSPTESLVRVKARILITGSVRDAEALASLEVFQMLVQKLMQRECTVVRSASQLMAYRPWAYYLVVLLSKGILHDP</sequence>
<dbReference type="Proteomes" id="UP001642464">
    <property type="component" value="Unassembled WGS sequence"/>
</dbReference>
<keyword evidence="3" id="KW-1185">Reference proteome</keyword>
<proteinExistence type="predicted"/>
<name>A0ABP0KWJ1_9DINO</name>
<organism evidence="2 3">
    <name type="scientific">Durusdinium trenchii</name>
    <dbReference type="NCBI Taxonomy" id="1381693"/>
    <lineage>
        <taxon>Eukaryota</taxon>
        <taxon>Sar</taxon>
        <taxon>Alveolata</taxon>
        <taxon>Dinophyceae</taxon>
        <taxon>Suessiales</taxon>
        <taxon>Symbiodiniaceae</taxon>
        <taxon>Durusdinium</taxon>
    </lineage>
</organism>